<dbReference type="InterPro" id="IPR018247">
    <property type="entry name" value="EF_Hand_1_Ca_BS"/>
</dbReference>
<sequence>MAMKTPWKILNQMIQEFNTAGLLWFLLLVAVNDVIGTTCGGHQNGQREDLEEGDKRRDKWVRFFNLLDADNDGVVDRHEYINGSVERAMGYFAPEKINAFNETVSRAWSSFWSTPEDDFQQCFDVLDFISAHATVFDTTMFLPSVKYWAKGLFRAADEDDDEELNVFEHKAFLQASNVHKGFCKSFSFVDENQSRSIDKKEFVTAAVDYFCNRYDGSLFYGE</sequence>
<evidence type="ECO:0000259" key="2">
    <source>
        <dbReference type="PROSITE" id="PS50222"/>
    </source>
</evidence>
<name>A0A1S3KFJ9_LINAN</name>
<reference evidence="4" key="1">
    <citation type="submission" date="2025-08" db="UniProtKB">
        <authorList>
            <consortium name="RefSeq"/>
        </authorList>
    </citation>
    <scope>IDENTIFICATION</scope>
    <source>
        <tissue evidence="4">Gonads</tissue>
    </source>
</reference>
<dbReference type="GO" id="GO:0005509">
    <property type="term" value="F:calcium ion binding"/>
    <property type="evidence" value="ECO:0007669"/>
    <property type="project" value="InterPro"/>
</dbReference>
<dbReference type="Proteomes" id="UP000085678">
    <property type="component" value="Unplaced"/>
</dbReference>
<dbReference type="PROSITE" id="PS00018">
    <property type="entry name" value="EF_HAND_1"/>
    <property type="match status" value="2"/>
</dbReference>
<feature type="domain" description="EF-hand" evidence="2">
    <location>
        <begin position="55"/>
        <end position="90"/>
    </location>
</feature>
<dbReference type="SUPFAM" id="SSF47473">
    <property type="entry name" value="EF-hand"/>
    <property type="match status" value="1"/>
</dbReference>
<keyword evidence="3" id="KW-1185">Reference proteome</keyword>
<dbReference type="GeneID" id="106181544"/>
<dbReference type="AlphaFoldDB" id="A0A1S3KFJ9"/>
<dbReference type="PROSITE" id="PS50222">
    <property type="entry name" value="EF_HAND_2"/>
    <property type="match status" value="1"/>
</dbReference>
<proteinExistence type="predicted"/>
<accession>A0A1S3KFJ9</accession>
<dbReference type="InterPro" id="IPR011992">
    <property type="entry name" value="EF-hand-dom_pair"/>
</dbReference>
<dbReference type="KEGG" id="lak:106181544"/>
<evidence type="ECO:0000256" key="1">
    <source>
        <dbReference type="ARBA" id="ARBA00022837"/>
    </source>
</evidence>
<dbReference type="InParanoid" id="A0A1S3KFJ9"/>
<dbReference type="InterPro" id="IPR002048">
    <property type="entry name" value="EF_hand_dom"/>
</dbReference>
<evidence type="ECO:0000313" key="3">
    <source>
        <dbReference type="Proteomes" id="UP000085678"/>
    </source>
</evidence>
<organism evidence="3 4">
    <name type="scientific">Lingula anatina</name>
    <name type="common">Brachiopod</name>
    <name type="synonym">Lingula unguis</name>
    <dbReference type="NCBI Taxonomy" id="7574"/>
    <lineage>
        <taxon>Eukaryota</taxon>
        <taxon>Metazoa</taxon>
        <taxon>Spiralia</taxon>
        <taxon>Lophotrochozoa</taxon>
        <taxon>Brachiopoda</taxon>
        <taxon>Linguliformea</taxon>
        <taxon>Lingulata</taxon>
        <taxon>Lingulida</taxon>
        <taxon>Linguloidea</taxon>
        <taxon>Lingulidae</taxon>
        <taxon>Lingula</taxon>
    </lineage>
</organism>
<dbReference type="RefSeq" id="XP_013421415.1">
    <property type="nucleotide sequence ID" value="XM_013565961.1"/>
</dbReference>
<dbReference type="Gene3D" id="1.10.238.10">
    <property type="entry name" value="EF-hand"/>
    <property type="match status" value="1"/>
</dbReference>
<keyword evidence="1" id="KW-0106">Calcium</keyword>
<protein>
    <submittedName>
        <fullName evidence="4">Sarcoplasmic calcium-binding protein-like</fullName>
    </submittedName>
</protein>
<evidence type="ECO:0000313" key="4">
    <source>
        <dbReference type="RefSeq" id="XP_013421415.1"/>
    </source>
</evidence>
<gene>
    <name evidence="4" type="primary">LOC106181544</name>
</gene>